<dbReference type="SUPFAM" id="SSF48576">
    <property type="entry name" value="Terpenoid synthases"/>
    <property type="match status" value="1"/>
</dbReference>
<evidence type="ECO:0000313" key="2">
    <source>
        <dbReference type="Proteomes" id="UP001174936"/>
    </source>
</evidence>
<protein>
    <submittedName>
        <fullName evidence="1">Isoprenoid synthase domain-containing protein</fullName>
    </submittedName>
</protein>
<comment type="caution">
    <text evidence="1">The sequence shown here is derived from an EMBL/GenBank/DDBJ whole genome shotgun (WGS) entry which is preliminary data.</text>
</comment>
<name>A0AA39XT28_9PEZI</name>
<dbReference type="AlphaFoldDB" id="A0AA39XT28"/>
<keyword evidence="2" id="KW-1185">Reference proteome</keyword>
<accession>A0AA39XT28</accession>
<dbReference type="Proteomes" id="UP001174936">
    <property type="component" value="Unassembled WGS sequence"/>
</dbReference>
<dbReference type="InterPro" id="IPR008949">
    <property type="entry name" value="Isoprenoid_synthase_dom_sf"/>
</dbReference>
<organism evidence="1 2">
    <name type="scientific">Cercophora newfieldiana</name>
    <dbReference type="NCBI Taxonomy" id="92897"/>
    <lineage>
        <taxon>Eukaryota</taxon>
        <taxon>Fungi</taxon>
        <taxon>Dikarya</taxon>
        <taxon>Ascomycota</taxon>
        <taxon>Pezizomycotina</taxon>
        <taxon>Sordariomycetes</taxon>
        <taxon>Sordariomycetidae</taxon>
        <taxon>Sordariales</taxon>
        <taxon>Lasiosphaeriaceae</taxon>
        <taxon>Cercophora</taxon>
    </lineage>
</organism>
<dbReference type="EMBL" id="JAULSV010000007">
    <property type="protein sequence ID" value="KAK0639609.1"/>
    <property type="molecule type" value="Genomic_DNA"/>
</dbReference>
<dbReference type="Pfam" id="PF19086">
    <property type="entry name" value="Terpene_syn_C_2"/>
    <property type="match status" value="1"/>
</dbReference>
<evidence type="ECO:0000313" key="1">
    <source>
        <dbReference type="EMBL" id="KAK0639609.1"/>
    </source>
</evidence>
<dbReference type="Gene3D" id="1.10.600.10">
    <property type="entry name" value="Farnesyl Diphosphate Synthase"/>
    <property type="match status" value="1"/>
</dbReference>
<proteinExistence type="predicted"/>
<gene>
    <name evidence="1" type="ORF">B0T16DRAFT_338578</name>
</gene>
<sequence length="352" mass="40024">MELPHSNLVDPADYETDGLICDGYQLRVSKYTDLADLGSIRAQQDWSKHVAPTKFYKGTLGDTYDFISLCIPECRPERIEIIAYANEMYFLHDDVVEDSDKGEGDRLNDALLEGFLPEQNLSAKTAMSNETTVPGRQIVQRKLIRAMMAVDRTLALKTMAIWTSFLETGCGRSNHTVFDNFDEFMQYRVLDVGKLYWVGAITFGMGITLSESELDVCYSLCHPMWLSCGLINDLYSWPKERDAAAAQRVGHVNNAVWVLMKEQSVDEAQALVLLRDKIRQCFVDYRAVLLQHGGRLDFSSELRRLLHALSFSMIGHLVWSRTAPRYIYGCGFSERQLRWMKDGTPRSIGVMG</sequence>
<reference evidence="1" key="1">
    <citation type="submission" date="2023-06" db="EMBL/GenBank/DDBJ databases">
        <title>Genome-scale phylogeny and comparative genomics of the fungal order Sordariales.</title>
        <authorList>
            <consortium name="Lawrence Berkeley National Laboratory"/>
            <person name="Hensen N."/>
            <person name="Bonometti L."/>
            <person name="Westerberg I."/>
            <person name="Brannstrom I.O."/>
            <person name="Guillou S."/>
            <person name="Cros-Aarteil S."/>
            <person name="Calhoun S."/>
            <person name="Haridas S."/>
            <person name="Kuo A."/>
            <person name="Mondo S."/>
            <person name="Pangilinan J."/>
            <person name="Riley R."/>
            <person name="Labutti K."/>
            <person name="Andreopoulos B."/>
            <person name="Lipzen A."/>
            <person name="Chen C."/>
            <person name="Yanf M."/>
            <person name="Daum C."/>
            <person name="Ng V."/>
            <person name="Clum A."/>
            <person name="Steindorff A."/>
            <person name="Ohm R."/>
            <person name="Martin F."/>
            <person name="Silar P."/>
            <person name="Natvig D."/>
            <person name="Lalanne C."/>
            <person name="Gautier V."/>
            <person name="Ament-Velasquez S.L."/>
            <person name="Kruys A."/>
            <person name="Hutchinson M.I."/>
            <person name="Powell A.J."/>
            <person name="Barry K."/>
            <person name="Miller A.N."/>
            <person name="Grigoriev I.V."/>
            <person name="Debuchy R."/>
            <person name="Gladieux P."/>
            <person name="Thoren M.H."/>
            <person name="Johannesson H."/>
        </authorList>
    </citation>
    <scope>NUCLEOTIDE SEQUENCE</scope>
    <source>
        <strain evidence="1">SMH2532-1</strain>
    </source>
</reference>